<feature type="non-terminal residue" evidence="1">
    <location>
        <position position="1"/>
    </location>
</feature>
<sequence>QTVFVSVIDPLRMDVQFATANSNVRLLPATRLVSSYQITVICDCVSCICTTTHLLVDIVVVRKHISQ</sequence>
<reference evidence="1" key="1">
    <citation type="journal article" date="2014" name="PLoS Pathog.">
        <title>Expression profiling during Arabidopsis/downy mildew interaction reveals a highly-expressed effector that attenuates responses to salicylic acid.</title>
        <authorList>
            <person name="Asai S."/>
            <person name="Rallapalli G."/>
            <person name="Piquerez S.J.M."/>
            <person name="Caillaud M.C."/>
            <person name="Furzer O.J."/>
            <person name="Ishaque N."/>
            <person name="Wirthmueller L."/>
            <person name="Fabro G."/>
            <person name="Shirasu K."/>
            <person name="Jones J.D.G."/>
        </authorList>
    </citation>
    <scope>NUCLEOTIDE SEQUENCE</scope>
    <source>
        <strain evidence="1">Emoy2</strain>
    </source>
</reference>
<accession>A0A090C2W4</accession>
<feature type="non-terminal residue" evidence="1">
    <location>
        <position position="67"/>
    </location>
</feature>
<dbReference type="AlphaFoldDB" id="A0A090C2W4"/>
<dbReference type="EMBL" id="AB922577">
    <property type="protein sequence ID" value="BAP69154.1"/>
    <property type="molecule type" value="mRNA"/>
</dbReference>
<proteinExistence type="evidence at transcript level"/>
<organism evidence="1">
    <name type="scientific">Hyaloperonospora arabidopsidis (strain Emoy2)</name>
    <name type="common">Downy mildew agent</name>
    <name type="synonym">Peronospora arabidopsidis</name>
    <dbReference type="NCBI Taxonomy" id="559515"/>
    <lineage>
        <taxon>Eukaryota</taxon>
        <taxon>Sar</taxon>
        <taxon>Stramenopiles</taxon>
        <taxon>Oomycota</taxon>
        <taxon>Peronosporomycetes</taxon>
        <taxon>Peronosporales</taxon>
        <taxon>Peronosporaceae</taxon>
        <taxon>Hyaloperonospora</taxon>
    </lineage>
</organism>
<gene>
    <name evidence="1" type="primary">HaRxLCRN9b</name>
</gene>
<name>A0A090C2W4_HYAAE</name>
<evidence type="ECO:0000313" key="1">
    <source>
        <dbReference type="EMBL" id="BAP69154.1"/>
    </source>
</evidence>
<protein>
    <submittedName>
        <fullName evidence="1">RxLR effector candidate protein</fullName>
    </submittedName>
</protein>